<dbReference type="EMBL" id="HE573025">
    <property type="protein sequence ID" value="CCC50283.1"/>
    <property type="molecule type" value="Genomic_DNA"/>
</dbReference>
<dbReference type="PRINTS" id="PR00153">
    <property type="entry name" value="CSAPPISMRASE"/>
</dbReference>
<organism evidence="2">
    <name type="scientific">Trypanosoma vivax (strain Y486)</name>
    <dbReference type="NCBI Taxonomy" id="1055687"/>
    <lineage>
        <taxon>Eukaryota</taxon>
        <taxon>Discoba</taxon>
        <taxon>Euglenozoa</taxon>
        <taxon>Kinetoplastea</taxon>
        <taxon>Metakinetoplastina</taxon>
        <taxon>Trypanosomatida</taxon>
        <taxon>Trypanosomatidae</taxon>
        <taxon>Trypanosoma</taxon>
        <taxon>Duttonella</taxon>
    </lineage>
</organism>
<dbReference type="GO" id="GO:0005737">
    <property type="term" value="C:cytoplasm"/>
    <property type="evidence" value="ECO:0007669"/>
    <property type="project" value="TreeGrafter"/>
</dbReference>
<dbReference type="PANTHER" id="PTHR11071:SF561">
    <property type="entry name" value="PEPTIDYL-PROLYL CIS-TRANS ISOMERASE D-RELATED"/>
    <property type="match status" value="1"/>
</dbReference>
<dbReference type="InterPro" id="IPR029000">
    <property type="entry name" value="Cyclophilin-like_dom_sf"/>
</dbReference>
<name>G0U1Y2_TRYVY</name>
<dbReference type="Gene3D" id="2.40.100.10">
    <property type="entry name" value="Cyclophilin-like"/>
    <property type="match status" value="1"/>
</dbReference>
<dbReference type="VEuPathDB" id="TriTrypDB:TvY486_0901060"/>
<dbReference type="PROSITE" id="PS50072">
    <property type="entry name" value="CSA_PPIASE_2"/>
    <property type="match status" value="1"/>
</dbReference>
<keyword evidence="2" id="KW-0413">Isomerase</keyword>
<proteinExistence type="predicted"/>
<dbReference type="FunFam" id="2.40.100.10:FF:000048">
    <property type="entry name" value="Peptidyl-prolyl cis-trans isomerase"/>
    <property type="match status" value="1"/>
</dbReference>
<protein>
    <submittedName>
        <fullName evidence="2">Putative cyclophilin type peptidyl-prolyl cis-trans isomerase</fullName>
        <ecNumber evidence="2">5.2.1.8</ecNumber>
    </submittedName>
</protein>
<evidence type="ECO:0000259" key="1">
    <source>
        <dbReference type="PROSITE" id="PS50072"/>
    </source>
</evidence>
<evidence type="ECO:0000313" key="2">
    <source>
        <dbReference type="EMBL" id="CCC50283.1"/>
    </source>
</evidence>
<dbReference type="Pfam" id="PF00160">
    <property type="entry name" value="Pro_isomerase"/>
    <property type="match status" value="1"/>
</dbReference>
<dbReference type="GO" id="GO:0003755">
    <property type="term" value="F:peptidyl-prolyl cis-trans isomerase activity"/>
    <property type="evidence" value="ECO:0007669"/>
    <property type="project" value="UniProtKB-EC"/>
</dbReference>
<gene>
    <name evidence="2" type="ORF">TVY486_0901060</name>
</gene>
<dbReference type="SUPFAM" id="SSF50891">
    <property type="entry name" value="Cyclophilin-like"/>
    <property type="match status" value="1"/>
</dbReference>
<feature type="domain" description="PPIase cyclophilin-type" evidence="1">
    <location>
        <begin position="160"/>
        <end position="329"/>
    </location>
</feature>
<sequence>MVAASNDPSGEQRTLFTLCGLVRDPVFQKCTEAAMYLEKEYGDEFCMEIFREMPCEFYNRRDRLVNSKRITDANMDVIVLVRNADRFGALRTGSLGDGDNFNGRSGSEYAMSGEAFLEMIREKTRFRILNIPPTQPDSYENMAYKSWKQYLRERGNSYCWMDISIDNVARGRITFELFSRLVPRTCGNFWHLCAGDLGNIVQEGSGEPLTLSYKNSTFFRTLHGAWVMGGDISGGSGRGGYSIYGRYFPNESYAIPHDKAGVLGMCNDGGDSNASSFYITMKAMQWMNGRYVAFGRVVDGMDVVEAIHAVNVKHNQSPLKSITISDCGVIDLTE</sequence>
<dbReference type="InterPro" id="IPR002130">
    <property type="entry name" value="Cyclophilin-type_PPIase_dom"/>
</dbReference>
<dbReference type="AlphaFoldDB" id="G0U1Y2"/>
<accession>G0U1Y2</accession>
<dbReference type="PANTHER" id="PTHR11071">
    <property type="entry name" value="PEPTIDYL-PROLYL CIS-TRANS ISOMERASE"/>
    <property type="match status" value="1"/>
</dbReference>
<dbReference type="EC" id="5.2.1.8" evidence="2"/>
<reference evidence="2" key="1">
    <citation type="journal article" date="2012" name="Proc. Natl. Acad. Sci. U.S.A.">
        <title>Antigenic diversity is generated by distinct evolutionary mechanisms in African trypanosome species.</title>
        <authorList>
            <person name="Jackson A.P."/>
            <person name="Berry A."/>
            <person name="Aslett M."/>
            <person name="Allison H.C."/>
            <person name="Burton P."/>
            <person name="Vavrova-Anderson J."/>
            <person name="Brown R."/>
            <person name="Browne H."/>
            <person name="Corton N."/>
            <person name="Hauser H."/>
            <person name="Gamble J."/>
            <person name="Gilderthorp R."/>
            <person name="Marcello L."/>
            <person name="McQuillan J."/>
            <person name="Otto T.D."/>
            <person name="Quail M.A."/>
            <person name="Sanders M.J."/>
            <person name="van Tonder A."/>
            <person name="Ginger M.L."/>
            <person name="Field M.C."/>
            <person name="Barry J.D."/>
            <person name="Hertz-Fowler C."/>
            <person name="Berriman M."/>
        </authorList>
    </citation>
    <scope>NUCLEOTIDE SEQUENCE</scope>
    <source>
        <strain evidence="2">Y486</strain>
    </source>
</reference>
<dbReference type="OMA" id="VITDCDV"/>